<dbReference type="GO" id="GO:0030154">
    <property type="term" value="P:cell differentiation"/>
    <property type="evidence" value="ECO:0007669"/>
    <property type="project" value="TreeGrafter"/>
</dbReference>
<dbReference type="GO" id="GO:0001228">
    <property type="term" value="F:DNA-binding transcription activator activity, RNA polymerase II-specific"/>
    <property type="evidence" value="ECO:0007669"/>
    <property type="project" value="TreeGrafter"/>
</dbReference>
<feature type="DNA-binding region" description="HMG box" evidence="3">
    <location>
        <begin position="43"/>
        <end position="112"/>
    </location>
</feature>
<evidence type="ECO:0000259" key="5">
    <source>
        <dbReference type="PROSITE" id="PS50118"/>
    </source>
</evidence>
<keyword evidence="1 3" id="KW-0238">DNA-binding</keyword>
<dbReference type="Proteomes" id="UP000789508">
    <property type="component" value="Unassembled WGS sequence"/>
</dbReference>
<dbReference type="PROSITE" id="PS50118">
    <property type="entry name" value="HMG_BOX_2"/>
    <property type="match status" value="1"/>
</dbReference>
<comment type="caution">
    <text evidence="6">The sequence shown here is derived from an EMBL/GenBank/DDBJ whole genome shotgun (WGS) entry which is preliminary data.</text>
</comment>
<dbReference type="SMART" id="SM00398">
    <property type="entry name" value="HMG"/>
    <property type="match status" value="1"/>
</dbReference>
<keyword evidence="3" id="KW-0539">Nucleus</keyword>
<accession>A0A9N9CIT4</accession>
<dbReference type="PANTHER" id="PTHR10270">
    <property type="entry name" value="SOX TRANSCRIPTION FACTOR"/>
    <property type="match status" value="1"/>
</dbReference>
<proteinExistence type="predicted"/>
<dbReference type="InterPro" id="IPR009071">
    <property type="entry name" value="HMG_box_dom"/>
</dbReference>
<keyword evidence="7" id="KW-1185">Reference proteome</keyword>
<dbReference type="AlphaFoldDB" id="A0A9N9CIT4"/>
<dbReference type="SUPFAM" id="SSF47095">
    <property type="entry name" value="HMG-box"/>
    <property type="match status" value="1"/>
</dbReference>
<dbReference type="GO" id="GO:0000978">
    <property type="term" value="F:RNA polymerase II cis-regulatory region sequence-specific DNA binding"/>
    <property type="evidence" value="ECO:0007669"/>
    <property type="project" value="TreeGrafter"/>
</dbReference>
<sequence>MPKNSQNSVNITSIINMLSRDRLFPPYYKDPKDFIQSQRGERPKRPQNAFFIFRRNVSNELRRVGITTCNMRQTSTISGYLWRDASEEQKSAYEEVAKQVRILHHRMFPDYVYTKPRAKLEFRIHVHKPKTRSKNNSHSEIRDNFTYRNPDISATSSNRSLAIAPTVPSNAQ</sequence>
<dbReference type="GO" id="GO:0005634">
    <property type="term" value="C:nucleus"/>
    <property type="evidence" value="ECO:0007669"/>
    <property type="project" value="UniProtKB-UniRule"/>
</dbReference>
<feature type="region of interest" description="Disordered" evidence="4">
    <location>
        <begin position="129"/>
        <end position="150"/>
    </location>
</feature>
<protein>
    <submittedName>
        <fullName evidence="6">7570_t:CDS:1</fullName>
    </submittedName>
</protein>
<organism evidence="6 7">
    <name type="scientific">Ambispora leptoticha</name>
    <dbReference type="NCBI Taxonomy" id="144679"/>
    <lineage>
        <taxon>Eukaryota</taxon>
        <taxon>Fungi</taxon>
        <taxon>Fungi incertae sedis</taxon>
        <taxon>Mucoromycota</taxon>
        <taxon>Glomeromycotina</taxon>
        <taxon>Glomeromycetes</taxon>
        <taxon>Archaeosporales</taxon>
        <taxon>Ambisporaceae</taxon>
        <taxon>Ambispora</taxon>
    </lineage>
</organism>
<evidence type="ECO:0000313" key="7">
    <source>
        <dbReference type="Proteomes" id="UP000789508"/>
    </source>
</evidence>
<evidence type="ECO:0000256" key="2">
    <source>
        <dbReference type="ARBA" id="ARBA00023163"/>
    </source>
</evidence>
<reference evidence="6" key="1">
    <citation type="submission" date="2021-06" db="EMBL/GenBank/DDBJ databases">
        <authorList>
            <person name="Kallberg Y."/>
            <person name="Tangrot J."/>
            <person name="Rosling A."/>
        </authorList>
    </citation>
    <scope>NUCLEOTIDE SEQUENCE</scope>
    <source>
        <strain evidence="6">FL130A</strain>
    </source>
</reference>
<evidence type="ECO:0000256" key="1">
    <source>
        <dbReference type="ARBA" id="ARBA00023125"/>
    </source>
</evidence>
<gene>
    <name evidence="6" type="ORF">ALEPTO_LOCUS8165</name>
</gene>
<name>A0A9N9CIT4_9GLOM</name>
<dbReference type="EMBL" id="CAJVPS010004255">
    <property type="protein sequence ID" value="CAG8601453.1"/>
    <property type="molecule type" value="Genomic_DNA"/>
</dbReference>
<keyword evidence="2" id="KW-0804">Transcription</keyword>
<dbReference type="InterPro" id="IPR050140">
    <property type="entry name" value="SRY-related_HMG-box_TF-like"/>
</dbReference>
<feature type="domain" description="HMG box" evidence="5">
    <location>
        <begin position="43"/>
        <end position="112"/>
    </location>
</feature>
<evidence type="ECO:0000256" key="4">
    <source>
        <dbReference type="SAM" id="MobiDB-lite"/>
    </source>
</evidence>
<dbReference type="Pfam" id="PF00505">
    <property type="entry name" value="HMG_box"/>
    <property type="match status" value="1"/>
</dbReference>
<dbReference type="Gene3D" id="1.10.30.10">
    <property type="entry name" value="High mobility group box domain"/>
    <property type="match status" value="1"/>
</dbReference>
<evidence type="ECO:0000313" key="6">
    <source>
        <dbReference type="EMBL" id="CAG8601453.1"/>
    </source>
</evidence>
<dbReference type="InterPro" id="IPR036910">
    <property type="entry name" value="HMG_box_dom_sf"/>
</dbReference>
<evidence type="ECO:0000256" key="3">
    <source>
        <dbReference type="PROSITE-ProRule" id="PRU00267"/>
    </source>
</evidence>
<dbReference type="PANTHER" id="PTHR10270:SF161">
    <property type="entry name" value="SEX-DETERMINING REGION Y PROTEIN"/>
    <property type="match status" value="1"/>
</dbReference>
<dbReference type="OrthoDB" id="6247875at2759"/>